<proteinExistence type="predicted"/>
<dbReference type="EMBL" id="UINC01207362">
    <property type="protein sequence ID" value="SVE29414.1"/>
    <property type="molecule type" value="Genomic_DNA"/>
</dbReference>
<dbReference type="PANTHER" id="PTHR38339">
    <property type="entry name" value="TRANSGLUTAMINASE DOMAIN PROTEIN"/>
    <property type="match status" value="1"/>
</dbReference>
<organism evidence="2">
    <name type="scientific">marine metagenome</name>
    <dbReference type="NCBI Taxonomy" id="408172"/>
    <lineage>
        <taxon>unclassified sequences</taxon>
        <taxon>metagenomes</taxon>
        <taxon>ecological metagenomes</taxon>
    </lineage>
</organism>
<protein>
    <recommendedName>
        <fullName evidence="1">Transglutaminase-like domain-containing protein</fullName>
    </recommendedName>
</protein>
<dbReference type="PANTHER" id="PTHR38339:SF1">
    <property type="entry name" value="TRANSGLUTAMINASE-LIKE DOMAIN-CONTAINING PROTEIN"/>
    <property type="match status" value="1"/>
</dbReference>
<dbReference type="InterPro" id="IPR002931">
    <property type="entry name" value="Transglutaminase-like"/>
</dbReference>
<dbReference type="SMART" id="SM00460">
    <property type="entry name" value="TGc"/>
    <property type="match status" value="1"/>
</dbReference>
<dbReference type="SUPFAM" id="SSF54001">
    <property type="entry name" value="Cysteine proteinases"/>
    <property type="match status" value="1"/>
</dbReference>
<evidence type="ECO:0000259" key="1">
    <source>
        <dbReference type="SMART" id="SM00460"/>
    </source>
</evidence>
<dbReference type="Gene3D" id="3.10.620.30">
    <property type="match status" value="1"/>
</dbReference>
<dbReference type="InterPro" id="IPR038765">
    <property type="entry name" value="Papain-like_cys_pep_sf"/>
</dbReference>
<gene>
    <name evidence="2" type="ORF">METZ01_LOCUS482268</name>
</gene>
<accession>A0A383CBA5</accession>
<dbReference type="AlphaFoldDB" id="A0A383CBA5"/>
<feature type="domain" description="Transglutaminase-like" evidence="1">
    <location>
        <begin position="180"/>
        <end position="241"/>
    </location>
</feature>
<reference evidence="2" key="1">
    <citation type="submission" date="2018-05" db="EMBL/GenBank/DDBJ databases">
        <authorList>
            <person name="Lanie J.A."/>
            <person name="Ng W.-L."/>
            <person name="Kazmierczak K.M."/>
            <person name="Andrzejewski T.M."/>
            <person name="Davidsen T.M."/>
            <person name="Wayne K.J."/>
            <person name="Tettelin H."/>
            <person name="Glass J.I."/>
            <person name="Rusch D."/>
            <person name="Podicherti R."/>
            <person name="Tsui H.-C.T."/>
            <person name="Winkler M.E."/>
        </authorList>
    </citation>
    <scope>NUCLEOTIDE SEQUENCE</scope>
</reference>
<dbReference type="Pfam" id="PF01841">
    <property type="entry name" value="Transglut_core"/>
    <property type="match status" value="1"/>
</dbReference>
<evidence type="ECO:0000313" key="2">
    <source>
        <dbReference type="EMBL" id="SVE29414.1"/>
    </source>
</evidence>
<sequence length="241" mass="27091">MMKTTLILANILAAVASIASEKKIVRGMDRFELIYKLQLPKLEQEGTLWIPLARTDSHQKLETLSITSPVPWHKTRDKAHQNELLVLRPDKANSGQKIAISYQVFRREKSAHVETGDSRKHLKAEKLVPINTRFAQIARKAAAKASGDLAKGRAIYAHVFKHMRYDKTGKGWGRGDALYACDARTGNCTDFHAYFIALCRAIKIPARFGIGFTIPADRNEGTIDGYHCWAEFFADGQWVPV</sequence>
<feature type="non-terminal residue" evidence="2">
    <location>
        <position position="241"/>
    </location>
</feature>
<name>A0A383CBA5_9ZZZZ</name>